<evidence type="ECO:0000313" key="5">
    <source>
        <dbReference type="EMBL" id="OLP75834.1"/>
    </source>
</evidence>
<keyword evidence="3" id="KW-1133">Transmembrane helix</keyword>
<keyword evidence="3" id="KW-0812">Transmembrane</keyword>
<dbReference type="AlphaFoldDB" id="A0A1Q9BYT4"/>
<dbReference type="EMBL" id="LSRX01002250">
    <property type="protein sequence ID" value="OLP75834.1"/>
    <property type="molecule type" value="Genomic_DNA"/>
</dbReference>
<dbReference type="PROSITE" id="PS50800">
    <property type="entry name" value="SAP"/>
    <property type="match status" value="1"/>
</dbReference>
<dbReference type="SMART" id="SM00513">
    <property type="entry name" value="SAP"/>
    <property type="match status" value="1"/>
</dbReference>
<feature type="region of interest" description="Disordered" evidence="2">
    <location>
        <begin position="864"/>
        <end position="893"/>
    </location>
</feature>
<dbReference type="SUPFAM" id="SSF103657">
    <property type="entry name" value="BAR/IMD domain-like"/>
    <property type="match status" value="1"/>
</dbReference>
<dbReference type="OrthoDB" id="426852at2759"/>
<dbReference type="InterPro" id="IPR027417">
    <property type="entry name" value="P-loop_NTPase"/>
</dbReference>
<protein>
    <recommendedName>
        <fullName evidence="4">SAP domain-containing protein</fullName>
    </recommendedName>
</protein>
<dbReference type="Proteomes" id="UP000186817">
    <property type="component" value="Unassembled WGS sequence"/>
</dbReference>
<name>A0A1Q9BYT4_SYMMI</name>
<evidence type="ECO:0000256" key="2">
    <source>
        <dbReference type="SAM" id="MobiDB-lite"/>
    </source>
</evidence>
<dbReference type="Pfam" id="PF02037">
    <property type="entry name" value="SAP"/>
    <property type="match status" value="1"/>
</dbReference>
<evidence type="ECO:0000313" key="6">
    <source>
        <dbReference type="Proteomes" id="UP000186817"/>
    </source>
</evidence>
<gene>
    <name evidence="5" type="ORF">AK812_SmicGene44309</name>
</gene>
<sequence>MNFFHLLVELVAFRRFCDRKREMLLAGGFMAQNLLARNGEVLCASSNGKALQSLLATCGRNSFAVAVRPDSVADKFRLAKQSCDPARPRCAVGSKRNWFAGAFCQNHQRFLGHLWQEPGDEQDEQEPEPFENYGGKRVRDLRALCQKRGLSSKGNKAQLIAALEADDEETQPFKVALATKGDAETNKKPEAEAEAPSDQAKAASTQDTYQQLFELAVRGLAGAQAEVDSARAQVNFAVKHWRSATDNQNWAAASTWEQKVKEAEQKVKKAKEEVQEAQQKVREAEQKVEKAKEEVEKAKQEVKEAVQKVKEVTAEDFDIAACTRPQFMVKPSNFVQLVPCMNACIEAVEANLPQQTDATNVRVPPTVLSRCMRGGKTTVLMHVFDELKAASKNPIFISFNGDSLISQLQNESVLDTMRRAIAIALLKKKPQDRDEAKRVLCRQDVLKEYLESKKDVVLIIDELHVLLKPSESPGYDEVGAFLREQFLDPEGRYLIFSTHAIDCGQAAVEALTKSFLSEFFTGVRGPDTDPIRAFDSLTESPASGQIRWILAYVGKMCLYLGLPKIAGWVEEIPRLSEKVESGQDWEAIVLVALSLRCVQVKYGSAHDLLYLPETEPVKGVFFYNVPQEHCKTPHDMVKWWKQWTKQWTISPALFPYIAVLSPNYAKTAICDAMWIYQQHPGSELVVRGLQSKLGKDLPASDMPDGMLGLLMRGNAPAQSTQPRQRTGWEYRSADAIREFLGASLSALYPSVEGTAAGQRPVRLLINRPAFFVPTTEADMPARGCSSAALLMLIRPPAAVWLIYPAYPIYLIYLAVGKKLQVAYVAWEIAAFGRVGGEAEESGAPIFATYATCPFRFLPRDPQSTRYPRFSFNKVRPTASSPAPGADRPPRKTE</sequence>
<dbReference type="SUPFAM" id="SSF68906">
    <property type="entry name" value="SAP domain"/>
    <property type="match status" value="1"/>
</dbReference>
<feature type="region of interest" description="Disordered" evidence="2">
    <location>
        <begin position="178"/>
        <end position="205"/>
    </location>
</feature>
<dbReference type="Gene3D" id="1.20.5.340">
    <property type="match status" value="1"/>
</dbReference>
<feature type="coiled-coil region" evidence="1">
    <location>
        <begin position="253"/>
        <end position="315"/>
    </location>
</feature>
<evidence type="ECO:0000259" key="4">
    <source>
        <dbReference type="PROSITE" id="PS50800"/>
    </source>
</evidence>
<keyword evidence="3" id="KW-0472">Membrane</keyword>
<keyword evidence="6" id="KW-1185">Reference proteome</keyword>
<evidence type="ECO:0000256" key="3">
    <source>
        <dbReference type="SAM" id="Phobius"/>
    </source>
</evidence>
<dbReference type="Gene3D" id="1.10.720.30">
    <property type="entry name" value="SAP domain"/>
    <property type="match status" value="1"/>
</dbReference>
<comment type="caution">
    <text evidence="5">The sequence shown here is derived from an EMBL/GenBank/DDBJ whole genome shotgun (WGS) entry which is preliminary data.</text>
</comment>
<dbReference type="InterPro" id="IPR027267">
    <property type="entry name" value="AH/BAR_dom_sf"/>
</dbReference>
<accession>A0A1Q9BYT4</accession>
<dbReference type="InterPro" id="IPR003034">
    <property type="entry name" value="SAP_dom"/>
</dbReference>
<dbReference type="InterPro" id="IPR036361">
    <property type="entry name" value="SAP_dom_sf"/>
</dbReference>
<dbReference type="Gene3D" id="3.40.50.300">
    <property type="entry name" value="P-loop containing nucleotide triphosphate hydrolases"/>
    <property type="match status" value="1"/>
</dbReference>
<dbReference type="SUPFAM" id="SSF52540">
    <property type="entry name" value="P-loop containing nucleoside triphosphate hydrolases"/>
    <property type="match status" value="1"/>
</dbReference>
<evidence type="ECO:0000256" key="1">
    <source>
        <dbReference type="SAM" id="Coils"/>
    </source>
</evidence>
<organism evidence="5 6">
    <name type="scientific">Symbiodinium microadriaticum</name>
    <name type="common">Dinoflagellate</name>
    <name type="synonym">Zooxanthella microadriatica</name>
    <dbReference type="NCBI Taxonomy" id="2951"/>
    <lineage>
        <taxon>Eukaryota</taxon>
        <taxon>Sar</taxon>
        <taxon>Alveolata</taxon>
        <taxon>Dinophyceae</taxon>
        <taxon>Suessiales</taxon>
        <taxon>Symbiodiniaceae</taxon>
        <taxon>Symbiodinium</taxon>
    </lineage>
</organism>
<feature type="domain" description="SAP" evidence="4">
    <location>
        <begin position="133"/>
        <end position="167"/>
    </location>
</feature>
<reference evidence="5 6" key="1">
    <citation type="submission" date="2016-02" db="EMBL/GenBank/DDBJ databases">
        <title>Genome analysis of coral dinoflagellate symbionts highlights evolutionary adaptations to a symbiotic lifestyle.</title>
        <authorList>
            <person name="Aranda M."/>
            <person name="Li Y."/>
            <person name="Liew Y.J."/>
            <person name="Baumgarten S."/>
            <person name="Simakov O."/>
            <person name="Wilson M."/>
            <person name="Piel J."/>
            <person name="Ashoor H."/>
            <person name="Bougouffa S."/>
            <person name="Bajic V.B."/>
            <person name="Ryu T."/>
            <person name="Ravasi T."/>
            <person name="Bayer T."/>
            <person name="Micklem G."/>
            <person name="Kim H."/>
            <person name="Bhak J."/>
            <person name="Lajeunesse T.C."/>
            <person name="Voolstra C.R."/>
        </authorList>
    </citation>
    <scope>NUCLEOTIDE SEQUENCE [LARGE SCALE GENOMIC DNA]</scope>
    <source>
        <strain evidence="5 6">CCMP2467</strain>
    </source>
</reference>
<feature type="transmembrane region" description="Helical" evidence="3">
    <location>
        <begin position="797"/>
        <end position="815"/>
    </location>
</feature>
<keyword evidence="1" id="KW-0175">Coiled coil</keyword>
<feature type="compositionally biased region" description="Basic and acidic residues" evidence="2">
    <location>
        <begin position="181"/>
        <end position="191"/>
    </location>
</feature>
<proteinExistence type="predicted"/>